<sequence>MRSDCLWNTSGRSMNTEFPKPLKVRFGTVGYIIPGNFLGSLQLLFAVAVYDRWKHQMDPVTSHPQTLSSQARLG</sequence>
<evidence type="ECO:0000313" key="3">
    <source>
        <dbReference type="Proteomes" id="UP000186922"/>
    </source>
</evidence>
<name>A0A1D1VYI0_RAMVA</name>
<gene>
    <name evidence="2" type="primary">RvY_16444</name>
    <name evidence="2" type="synonym">RvY_16444.2</name>
    <name evidence="2" type="ORF">RvY_16444-2</name>
</gene>
<reference evidence="2 3" key="1">
    <citation type="journal article" date="2016" name="Nat. Commun.">
        <title>Extremotolerant tardigrade genome and improved radiotolerance of human cultured cells by tardigrade-unique protein.</title>
        <authorList>
            <person name="Hashimoto T."/>
            <person name="Horikawa D.D."/>
            <person name="Saito Y."/>
            <person name="Kuwahara H."/>
            <person name="Kozuka-Hata H."/>
            <person name="Shin-I T."/>
            <person name="Minakuchi Y."/>
            <person name="Ohishi K."/>
            <person name="Motoyama A."/>
            <person name="Aizu T."/>
            <person name="Enomoto A."/>
            <person name="Kondo K."/>
            <person name="Tanaka S."/>
            <person name="Hara Y."/>
            <person name="Koshikawa S."/>
            <person name="Sagara H."/>
            <person name="Miura T."/>
            <person name="Yokobori S."/>
            <person name="Miyagawa K."/>
            <person name="Suzuki Y."/>
            <person name="Kubo T."/>
            <person name="Oyama M."/>
            <person name="Kohara Y."/>
            <person name="Fujiyama A."/>
            <person name="Arakawa K."/>
            <person name="Katayama T."/>
            <person name="Toyoda A."/>
            <person name="Kunieda T."/>
        </authorList>
    </citation>
    <scope>NUCLEOTIDE SEQUENCE [LARGE SCALE GENOMIC DNA]</scope>
    <source>
        <strain evidence="2 3">YOKOZUNA-1</strain>
    </source>
</reference>
<feature type="transmembrane region" description="Helical" evidence="1">
    <location>
        <begin position="29"/>
        <end position="50"/>
    </location>
</feature>
<dbReference type="AlphaFoldDB" id="A0A1D1VYI0"/>
<dbReference type="EMBL" id="BDGG01000013">
    <property type="protein sequence ID" value="GAV06455.1"/>
    <property type="molecule type" value="Genomic_DNA"/>
</dbReference>
<keyword evidence="3" id="KW-1185">Reference proteome</keyword>
<protein>
    <submittedName>
        <fullName evidence="2">Uncharacterized protein</fullName>
    </submittedName>
</protein>
<keyword evidence="1" id="KW-0472">Membrane</keyword>
<comment type="caution">
    <text evidence="2">The sequence shown here is derived from an EMBL/GenBank/DDBJ whole genome shotgun (WGS) entry which is preliminary data.</text>
</comment>
<evidence type="ECO:0000256" key="1">
    <source>
        <dbReference type="SAM" id="Phobius"/>
    </source>
</evidence>
<organism evidence="2 3">
    <name type="scientific">Ramazzottius varieornatus</name>
    <name type="common">Water bear</name>
    <name type="synonym">Tardigrade</name>
    <dbReference type="NCBI Taxonomy" id="947166"/>
    <lineage>
        <taxon>Eukaryota</taxon>
        <taxon>Metazoa</taxon>
        <taxon>Ecdysozoa</taxon>
        <taxon>Tardigrada</taxon>
        <taxon>Eutardigrada</taxon>
        <taxon>Parachela</taxon>
        <taxon>Hypsibioidea</taxon>
        <taxon>Ramazzottiidae</taxon>
        <taxon>Ramazzottius</taxon>
    </lineage>
</organism>
<evidence type="ECO:0000313" key="2">
    <source>
        <dbReference type="EMBL" id="GAV06455.1"/>
    </source>
</evidence>
<accession>A0A1D1VYI0</accession>
<proteinExistence type="predicted"/>
<keyword evidence="1" id="KW-1133">Transmembrane helix</keyword>
<keyword evidence="1" id="KW-0812">Transmembrane</keyword>
<dbReference type="Proteomes" id="UP000186922">
    <property type="component" value="Unassembled WGS sequence"/>
</dbReference>